<organism evidence="3 4">
    <name type="scientific">Pedobacter agri</name>
    <dbReference type="NCBI Taxonomy" id="454586"/>
    <lineage>
        <taxon>Bacteria</taxon>
        <taxon>Pseudomonadati</taxon>
        <taxon>Bacteroidota</taxon>
        <taxon>Sphingobacteriia</taxon>
        <taxon>Sphingobacteriales</taxon>
        <taxon>Sphingobacteriaceae</taxon>
        <taxon>Pedobacter</taxon>
    </lineage>
</organism>
<dbReference type="Gene3D" id="1.25.40.10">
    <property type="entry name" value="Tetratricopeptide repeat domain"/>
    <property type="match status" value="3"/>
</dbReference>
<gene>
    <name evidence="3" type="ORF">OQZ29_02375</name>
</gene>
<dbReference type="AlphaFoldDB" id="A0A9X3D9L5"/>
<feature type="chain" id="PRO_5040796840" description="Tetratricopeptide repeat protein" evidence="2">
    <location>
        <begin position="20"/>
        <end position="383"/>
    </location>
</feature>
<dbReference type="Proteomes" id="UP001142592">
    <property type="component" value="Unassembled WGS sequence"/>
</dbReference>
<dbReference type="RefSeq" id="WP_029204123.1">
    <property type="nucleotide sequence ID" value="NZ_JAPJUH010000001.1"/>
</dbReference>
<proteinExistence type="predicted"/>
<dbReference type="SUPFAM" id="SSF48452">
    <property type="entry name" value="TPR-like"/>
    <property type="match status" value="1"/>
</dbReference>
<protein>
    <recommendedName>
        <fullName evidence="5">Tetratricopeptide repeat protein</fullName>
    </recommendedName>
</protein>
<reference evidence="3" key="1">
    <citation type="submission" date="2022-11" db="EMBL/GenBank/DDBJ databases">
        <authorList>
            <person name="Graham C."/>
            <person name="Newman J.D."/>
        </authorList>
    </citation>
    <scope>NUCLEOTIDE SEQUENCE</scope>
    <source>
        <strain evidence="3">DSM 19486</strain>
    </source>
</reference>
<keyword evidence="4" id="KW-1185">Reference proteome</keyword>
<evidence type="ECO:0000313" key="4">
    <source>
        <dbReference type="Proteomes" id="UP001142592"/>
    </source>
</evidence>
<dbReference type="Pfam" id="PF13181">
    <property type="entry name" value="TPR_8"/>
    <property type="match status" value="1"/>
</dbReference>
<dbReference type="PANTHER" id="PTHR12558">
    <property type="entry name" value="CELL DIVISION CYCLE 16,23,27"/>
    <property type="match status" value="1"/>
</dbReference>
<dbReference type="InterPro" id="IPR019734">
    <property type="entry name" value="TPR_rpt"/>
</dbReference>
<sequence>MKKLLIICMLFSLQALGQAQTVAIDKEKIFDLYQNQRYAEAGEYLKTSYSSETTDLKALTQIGYCFLMAGNNVEAEKYYAKADAIQPGNLPILFSLASINTRRGNTEKAKLYYGNIVKLDSNNFIVYKLLANLYLSDKDSLKMVYLLKANKLVPTDGDVAADLAAVHSVYQNYDRAYEVLNVAIKADPENLVLQRSKLPIANLLKKYDEVIASGESLLKDNKDASVIKDLAKAYYYTKKYDKAVTLFRQLEEMLMQNENTLYFTTLSYRNLKNYKMATLYAKKTIDEAISPNTSSYYALLGLAYEEDEKFTLADAAYKKGLQFNSNPNLYYRLATLHDTKFKRSKSAMNYYQLYLKSKPNPKNDAEEIKFVQARIEQMALLTK</sequence>
<comment type="caution">
    <text evidence="3">The sequence shown here is derived from an EMBL/GenBank/DDBJ whole genome shotgun (WGS) entry which is preliminary data.</text>
</comment>
<dbReference type="SMART" id="SM00028">
    <property type="entry name" value="TPR"/>
    <property type="match status" value="5"/>
</dbReference>
<evidence type="ECO:0000313" key="3">
    <source>
        <dbReference type="EMBL" id="MCX3263569.1"/>
    </source>
</evidence>
<evidence type="ECO:0000256" key="1">
    <source>
        <dbReference type="PROSITE-ProRule" id="PRU00339"/>
    </source>
</evidence>
<feature type="signal peptide" evidence="2">
    <location>
        <begin position="1"/>
        <end position="19"/>
    </location>
</feature>
<feature type="repeat" description="TPR" evidence="1">
    <location>
        <begin position="56"/>
        <end position="89"/>
    </location>
</feature>
<evidence type="ECO:0000256" key="2">
    <source>
        <dbReference type="SAM" id="SignalP"/>
    </source>
</evidence>
<evidence type="ECO:0008006" key="5">
    <source>
        <dbReference type="Google" id="ProtNLM"/>
    </source>
</evidence>
<dbReference type="PANTHER" id="PTHR12558:SF13">
    <property type="entry name" value="CELL DIVISION CYCLE PROTEIN 27 HOMOLOG"/>
    <property type="match status" value="1"/>
</dbReference>
<dbReference type="PROSITE" id="PS50005">
    <property type="entry name" value="TPR"/>
    <property type="match status" value="2"/>
</dbReference>
<feature type="repeat" description="TPR" evidence="1">
    <location>
        <begin position="157"/>
        <end position="190"/>
    </location>
</feature>
<accession>A0A9X3D9L5</accession>
<dbReference type="EMBL" id="JAPJUH010000001">
    <property type="protein sequence ID" value="MCX3263569.1"/>
    <property type="molecule type" value="Genomic_DNA"/>
</dbReference>
<keyword evidence="2" id="KW-0732">Signal</keyword>
<name>A0A9X3D9L5_9SPHI</name>
<dbReference type="InterPro" id="IPR011990">
    <property type="entry name" value="TPR-like_helical_dom_sf"/>
</dbReference>
<keyword evidence="1" id="KW-0802">TPR repeat</keyword>